<keyword evidence="2" id="KW-1185">Reference proteome</keyword>
<organism evidence="1 2">
    <name type="scientific">Hibiscus sabdariffa</name>
    <name type="common">roselle</name>
    <dbReference type="NCBI Taxonomy" id="183260"/>
    <lineage>
        <taxon>Eukaryota</taxon>
        <taxon>Viridiplantae</taxon>
        <taxon>Streptophyta</taxon>
        <taxon>Embryophyta</taxon>
        <taxon>Tracheophyta</taxon>
        <taxon>Spermatophyta</taxon>
        <taxon>Magnoliopsida</taxon>
        <taxon>eudicotyledons</taxon>
        <taxon>Gunneridae</taxon>
        <taxon>Pentapetalae</taxon>
        <taxon>rosids</taxon>
        <taxon>malvids</taxon>
        <taxon>Malvales</taxon>
        <taxon>Malvaceae</taxon>
        <taxon>Malvoideae</taxon>
        <taxon>Hibiscus</taxon>
    </lineage>
</organism>
<name>A0ABR2BD24_9ROSI</name>
<sequence length="107" mass="12292">MLLKRGWNKVGSSGGNWGNFSRGARDKLLHKEVKKAQLLKEKRENGENVKTKIVVKYVELQTTIVGVKPLKIELENLKWELAIAWVQVTKAQKWAELAKKEEEYACD</sequence>
<comment type="caution">
    <text evidence="1">The sequence shown here is derived from an EMBL/GenBank/DDBJ whole genome shotgun (WGS) entry which is preliminary data.</text>
</comment>
<dbReference type="EMBL" id="JBBPBM010000136">
    <property type="protein sequence ID" value="KAK8504762.1"/>
    <property type="molecule type" value="Genomic_DNA"/>
</dbReference>
<protein>
    <submittedName>
        <fullName evidence="1">Uncharacterized protein</fullName>
    </submittedName>
</protein>
<evidence type="ECO:0000313" key="1">
    <source>
        <dbReference type="EMBL" id="KAK8504762.1"/>
    </source>
</evidence>
<accession>A0ABR2BD24</accession>
<gene>
    <name evidence="1" type="ORF">V6N12_059849</name>
</gene>
<proteinExistence type="predicted"/>
<evidence type="ECO:0000313" key="2">
    <source>
        <dbReference type="Proteomes" id="UP001472677"/>
    </source>
</evidence>
<dbReference type="Proteomes" id="UP001472677">
    <property type="component" value="Unassembled WGS sequence"/>
</dbReference>
<reference evidence="1 2" key="1">
    <citation type="journal article" date="2024" name="G3 (Bethesda)">
        <title>Genome assembly of Hibiscus sabdariffa L. provides insights into metabolisms of medicinal natural products.</title>
        <authorList>
            <person name="Kim T."/>
        </authorList>
    </citation>
    <scope>NUCLEOTIDE SEQUENCE [LARGE SCALE GENOMIC DNA]</scope>
    <source>
        <strain evidence="1">TK-2024</strain>
        <tissue evidence="1">Old leaves</tissue>
    </source>
</reference>